<feature type="binding site" evidence="5">
    <location>
        <begin position="178"/>
        <end position="184"/>
    </location>
    <ligand>
        <name>GTP</name>
        <dbReference type="ChEBI" id="CHEBI:37565"/>
    </ligand>
</feature>
<dbReference type="PROSITE" id="PS51882">
    <property type="entry name" value="G_ALPHA"/>
    <property type="match status" value="1"/>
</dbReference>
<reference evidence="7" key="1">
    <citation type="submission" date="2021-01" db="EMBL/GenBank/DDBJ databases">
        <authorList>
            <person name="Corre E."/>
            <person name="Pelletier E."/>
            <person name="Niang G."/>
            <person name="Scheremetjew M."/>
            <person name="Finn R."/>
            <person name="Kale V."/>
            <person name="Holt S."/>
            <person name="Cochrane G."/>
            <person name="Meng A."/>
            <person name="Brown T."/>
            <person name="Cohen L."/>
        </authorList>
    </citation>
    <scope>NUCLEOTIDE SEQUENCE</scope>
    <source>
        <strain evidence="7">GSBS06</strain>
    </source>
</reference>
<dbReference type="GO" id="GO:0005834">
    <property type="term" value="C:heterotrimeric G-protein complex"/>
    <property type="evidence" value="ECO:0007669"/>
    <property type="project" value="TreeGrafter"/>
</dbReference>
<proteinExistence type="predicted"/>
<dbReference type="Gene3D" id="1.10.400.10">
    <property type="entry name" value="GI Alpha 1, domain 2-like"/>
    <property type="match status" value="1"/>
</dbReference>
<dbReference type="Pfam" id="PF00503">
    <property type="entry name" value="G-alpha"/>
    <property type="match status" value="1"/>
</dbReference>
<feature type="binding site" evidence="6">
    <location>
        <position position="51"/>
    </location>
    <ligand>
        <name>Mg(2+)</name>
        <dbReference type="ChEBI" id="CHEBI:18420"/>
    </ligand>
</feature>
<evidence type="ECO:0000256" key="3">
    <source>
        <dbReference type="ARBA" id="ARBA00023134"/>
    </source>
</evidence>
<dbReference type="GO" id="GO:0005737">
    <property type="term" value="C:cytoplasm"/>
    <property type="evidence" value="ECO:0007669"/>
    <property type="project" value="TreeGrafter"/>
</dbReference>
<keyword evidence="3 5" id="KW-0342">GTP-binding</keyword>
<accession>A0A7S3PL75</accession>
<sequence length="371" mass="43012">MGNQHFRIRERAFTRNGRNIQKNRRSVMVRAEDEVRTTKYCILGCQGVGKTTIWRQLWFNLSPDVYDSNKDFRRNIISSVRIATVDILGKMDMSNVELSTQLAADALSNIGEIQWHEPFDEGCMALRVARLVQTVWKDRRFLEHYENSIFFNTGVKGLVEKVESMTIRDWDPSRSDVLRINIRTHGIIEFSISGTNSSFFDLGGSRNERRKWMYVFGDEPVIVFVASLSDYNEVRYEEDSCGLSESLYLFQQVFETPMLKDVLEVVLVLNKVDIFKEKLCNKRIPLNISGQFPDAPRTFDYDTGVNWILQRYLKLVPNEIEREHLRVHVHVVDGLNENSVAEVMSSMYPPSGKIRTKNDLNFFGRAPKFAV</sequence>
<dbReference type="SMART" id="SM00275">
    <property type="entry name" value="G_alpha"/>
    <property type="match status" value="1"/>
</dbReference>
<dbReference type="PANTHER" id="PTHR10218">
    <property type="entry name" value="GTP-BINDING PROTEIN ALPHA SUBUNIT"/>
    <property type="match status" value="1"/>
</dbReference>
<dbReference type="Gene3D" id="3.40.50.300">
    <property type="entry name" value="P-loop containing nucleotide triphosphate hydrolases"/>
    <property type="match status" value="1"/>
</dbReference>
<dbReference type="FunFam" id="3.40.50.300:FF:000720">
    <property type="entry name" value="Guanine nucleotide-binding protein G(k) subunit alpha"/>
    <property type="match status" value="1"/>
</dbReference>
<dbReference type="PRINTS" id="PR00318">
    <property type="entry name" value="GPROTEINA"/>
</dbReference>
<evidence type="ECO:0000256" key="6">
    <source>
        <dbReference type="PIRSR" id="PIRSR601019-2"/>
    </source>
</evidence>
<feature type="binding site" evidence="6">
    <location>
        <position position="184"/>
    </location>
    <ligand>
        <name>Mg(2+)</name>
        <dbReference type="ChEBI" id="CHEBI:18420"/>
    </ligand>
</feature>
<dbReference type="EMBL" id="HBIN01017140">
    <property type="protein sequence ID" value="CAE0442950.1"/>
    <property type="molecule type" value="Transcribed_RNA"/>
</dbReference>
<dbReference type="GO" id="GO:0005525">
    <property type="term" value="F:GTP binding"/>
    <property type="evidence" value="ECO:0007669"/>
    <property type="project" value="UniProtKB-KW"/>
</dbReference>
<keyword evidence="4" id="KW-0807">Transducer</keyword>
<dbReference type="InterPro" id="IPR001019">
    <property type="entry name" value="Gprotein_alpha_su"/>
</dbReference>
<protein>
    <submittedName>
        <fullName evidence="7">Uncharacterized protein</fullName>
    </submittedName>
</protein>
<dbReference type="SUPFAM" id="SSF52540">
    <property type="entry name" value="P-loop containing nucleoside triphosphate hydrolases"/>
    <property type="match status" value="1"/>
</dbReference>
<dbReference type="PANTHER" id="PTHR10218:SF302">
    <property type="entry name" value="GUANINE NUCLEOTIDE-BINDING PROTEIN ALPHA-5 SUBUNIT"/>
    <property type="match status" value="1"/>
</dbReference>
<dbReference type="GO" id="GO:0046872">
    <property type="term" value="F:metal ion binding"/>
    <property type="evidence" value="ECO:0007669"/>
    <property type="project" value="UniProtKB-KW"/>
</dbReference>
<gene>
    <name evidence="7" type="ORF">ASTO00021_LOCUS13060</name>
</gene>
<evidence type="ECO:0000313" key="7">
    <source>
        <dbReference type="EMBL" id="CAE0442950.1"/>
    </source>
</evidence>
<dbReference type="AlphaFoldDB" id="A0A7S3PL75"/>
<evidence type="ECO:0000256" key="4">
    <source>
        <dbReference type="ARBA" id="ARBA00023224"/>
    </source>
</evidence>
<dbReference type="GO" id="GO:0031683">
    <property type="term" value="F:G-protein beta/gamma-subunit complex binding"/>
    <property type="evidence" value="ECO:0007669"/>
    <property type="project" value="InterPro"/>
</dbReference>
<evidence type="ECO:0000256" key="2">
    <source>
        <dbReference type="ARBA" id="ARBA00022741"/>
    </source>
</evidence>
<feature type="binding site" evidence="5">
    <location>
        <begin position="270"/>
        <end position="273"/>
    </location>
    <ligand>
        <name>GTP</name>
        <dbReference type="ChEBI" id="CHEBI:37565"/>
    </ligand>
</feature>
<evidence type="ECO:0000256" key="5">
    <source>
        <dbReference type="PIRSR" id="PIRSR601019-1"/>
    </source>
</evidence>
<dbReference type="InterPro" id="IPR011025">
    <property type="entry name" value="GproteinA_insert"/>
</dbReference>
<keyword evidence="6" id="KW-0460">Magnesium</keyword>
<keyword evidence="1 6" id="KW-0479">Metal-binding</keyword>
<dbReference type="InterPro" id="IPR027417">
    <property type="entry name" value="P-loop_NTPase"/>
</dbReference>
<dbReference type="GO" id="GO:0003924">
    <property type="term" value="F:GTPase activity"/>
    <property type="evidence" value="ECO:0007669"/>
    <property type="project" value="InterPro"/>
</dbReference>
<dbReference type="GO" id="GO:0001664">
    <property type="term" value="F:G protein-coupled receptor binding"/>
    <property type="evidence" value="ECO:0007669"/>
    <property type="project" value="TreeGrafter"/>
</dbReference>
<evidence type="ECO:0000256" key="1">
    <source>
        <dbReference type="ARBA" id="ARBA00022723"/>
    </source>
</evidence>
<keyword evidence="2 5" id="KW-0547">Nucleotide-binding</keyword>
<organism evidence="7">
    <name type="scientific">Aplanochytrium stocchinoi</name>
    <dbReference type="NCBI Taxonomy" id="215587"/>
    <lineage>
        <taxon>Eukaryota</taxon>
        <taxon>Sar</taxon>
        <taxon>Stramenopiles</taxon>
        <taxon>Bigyra</taxon>
        <taxon>Labyrinthulomycetes</taxon>
        <taxon>Thraustochytrida</taxon>
        <taxon>Thraustochytriidae</taxon>
        <taxon>Aplanochytrium</taxon>
    </lineage>
</organism>
<name>A0A7S3PL75_9STRA</name>
<dbReference type="GO" id="GO:0007188">
    <property type="term" value="P:adenylate cyclase-modulating G protein-coupled receptor signaling pathway"/>
    <property type="evidence" value="ECO:0007669"/>
    <property type="project" value="TreeGrafter"/>
</dbReference>